<dbReference type="eggNOG" id="arCOG01403">
    <property type="taxonomic scope" value="Archaea"/>
</dbReference>
<dbReference type="Pfam" id="PF09314">
    <property type="entry name" value="DUF1972"/>
    <property type="match status" value="1"/>
</dbReference>
<proteinExistence type="predicted"/>
<dbReference type="InterPro" id="IPR001296">
    <property type="entry name" value="Glyco_trans_1"/>
</dbReference>
<reference evidence="6" key="1">
    <citation type="submission" date="2011-02" db="EMBL/GenBank/DDBJ databases">
        <title>Complete sequence of Methanobacterium sp. AL-21.</title>
        <authorList>
            <consortium name="US DOE Joint Genome Institute"/>
            <person name="Lucas S."/>
            <person name="Copeland A."/>
            <person name="Lapidus A."/>
            <person name="Cheng J.-F."/>
            <person name="Goodwin L."/>
            <person name="Pitluck S."/>
            <person name="Chertkov O."/>
            <person name="Detter J.C."/>
            <person name="Han C."/>
            <person name="Tapia R."/>
            <person name="Land M."/>
            <person name="Hauser L."/>
            <person name="Kyrpides N."/>
            <person name="Ivanova N."/>
            <person name="Mikhailova N."/>
            <person name="Pagani I."/>
            <person name="Cadillo-Quiroz H."/>
            <person name="Imachi H."/>
            <person name="Zinder S."/>
            <person name="Liu W."/>
            <person name="Woyke T."/>
        </authorList>
    </citation>
    <scope>NUCLEOTIDE SEQUENCE [LARGE SCALE GENOMIC DNA]</scope>
    <source>
        <strain evidence="6">AL-21</strain>
    </source>
</reference>
<dbReference type="STRING" id="877455.Metbo_0893"/>
<evidence type="ECO:0000313" key="5">
    <source>
        <dbReference type="EMBL" id="ADZ09142.1"/>
    </source>
</evidence>
<organism evidence="5 6">
    <name type="scientific">Methanobacterium lacus (strain AL-21)</name>
    <dbReference type="NCBI Taxonomy" id="877455"/>
    <lineage>
        <taxon>Archaea</taxon>
        <taxon>Methanobacteriati</taxon>
        <taxon>Methanobacteriota</taxon>
        <taxon>Methanomada group</taxon>
        <taxon>Methanobacteria</taxon>
        <taxon>Methanobacteriales</taxon>
        <taxon>Methanobacteriaceae</taxon>
        <taxon>Methanobacterium</taxon>
    </lineage>
</organism>
<dbReference type="EMBL" id="CP002551">
    <property type="protein sequence ID" value="ADZ09142.1"/>
    <property type="molecule type" value="Genomic_DNA"/>
</dbReference>
<evidence type="ECO:0000256" key="2">
    <source>
        <dbReference type="SAM" id="MobiDB-lite"/>
    </source>
</evidence>
<feature type="region of interest" description="Disordered" evidence="2">
    <location>
        <begin position="384"/>
        <end position="412"/>
    </location>
</feature>
<evidence type="ECO:0000259" key="4">
    <source>
        <dbReference type="Pfam" id="PF09314"/>
    </source>
</evidence>
<dbReference type="eggNOG" id="arCOG07702">
    <property type="taxonomic scope" value="Archaea"/>
</dbReference>
<keyword evidence="1" id="KW-0808">Transferase</keyword>
<evidence type="ECO:0000313" key="6">
    <source>
        <dbReference type="Proteomes" id="UP000007490"/>
    </source>
</evidence>
<dbReference type="Proteomes" id="UP000007490">
    <property type="component" value="Chromosome"/>
</dbReference>
<dbReference type="SUPFAM" id="SSF53756">
    <property type="entry name" value="UDP-Glycosyltransferase/glycogen phosphorylase"/>
    <property type="match status" value="1"/>
</dbReference>
<dbReference type="HOGENOM" id="CLU_009583_3_0_2"/>
<reference evidence="5 6" key="2">
    <citation type="journal article" date="2014" name="Int. J. Syst. Evol. Microbiol.">
        <title>Methanobacterium paludis sp. nov. and a novel strain of Methanobacterium lacus isolated from northern peatlands.</title>
        <authorList>
            <person name="Cadillo-Quiroz H."/>
            <person name="Brauer S.L."/>
            <person name="Goodson N."/>
            <person name="Yavitt J.B."/>
            <person name="Zinder S.H."/>
        </authorList>
    </citation>
    <scope>NUCLEOTIDE SEQUENCE [LARGE SCALE GENOMIC DNA]</scope>
    <source>
        <strain evidence="5 6">AL-21</strain>
    </source>
</reference>
<feature type="domain" description="DUF1972" evidence="4">
    <location>
        <begin position="10"/>
        <end position="184"/>
    </location>
</feature>
<dbReference type="GO" id="GO:0016757">
    <property type="term" value="F:glycosyltransferase activity"/>
    <property type="evidence" value="ECO:0007669"/>
    <property type="project" value="InterPro"/>
</dbReference>
<dbReference type="AlphaFoldDB" id="F0TBR5"/>
<dbReference type="GeneID" id="10277342"/>
<dbReference type="KEGG" id="mel:Metbo_0893"/>
<dbReference type="InterPro" id="IPR015393">
    <property type="entry name" value="DUF1972"/>
</dbReference>
<evidence type="ECO:0000259" key="3">
    <source>
        <dbReference type="Pfam" id="PF00534"/>
    </source>
</evidence>
<dbReference type="PANTHER" id="PTHR46401">
    <property type="entry name" value="GLYCOSYLTRANSFERASE WBBK-RELATED"/>
    <property type="match status" value="1"/>
</dbReference>
<dbReference type="OrthoDB" id="69317at2157"/>
<dbReference type="PANTHER" id="PTHR46401:SF2">
    <property type="entry name" value="GLYCOSYLTRANSFERASE WBBK-RELATED"/>
    <property type="match status" value="1"/>
</dbReference>
<accession>F0TBR5</accession>
<sequence length="412" mass="47628">MKFSQKKKSSIAIIGSRGIPNNYGGFECFTENISQKLSKKDYEVYVSCEQPEGVDPPEKFEDVNLFYFPIKHPKSNVLGMIYEIMYDAYSLLYSSLKADQIYMLGYSAAFFFFIPKLFGKTLYLNPDGFEWKRNKFSGMIKLMLKIQERMGVFWADKIIADSMGIKEYYDNKYSKSSKFIAYGVSEIPEIGWNDEYLPGSLRGVIEDSNYWLLVARLEPENNVHTIVESYIKSKTKKPLVIVGNFLNSDYQETINNMIEGMDETKNIVFTGGIYDQKSLNMLRQNCFGYIHGHSVGGTNPSLIEAMVMENILLTHRNQFNEEVCQDSALYFKDSDELATKMDDVDNHPDQYQIMKKLALSRVKQEYSWEKIVAAYDEVFGNEYNNQNRQHSPNKFPLSKGYKSDYNSKNNSK</sequence>
<name>F0TBR5_METLA</name>
<keyword evidence="6" id="KW-1185">Reference proteome</keyword>
<dbReference type="Pfam" id="PF00534">
    <property type="entry name" value="Glycos_transf_1"/>
    <property type="match status" value="1"/>
</dbReference>
<evidence type="ECO:0008006" key="7">
    <source>
        <dbReference type="Google" id="ProtNLM"/>
    </source>
</evidence>
<dbReference type="Gene3D" id="3.40.50.2000">
    <property type="entry name" value="Glycogen Phosphorylase B"/>
    <property type="match status" value="2"/>
</dbReference>
<feature type="domain" description="Glycosyl transferase family 1" evidence="3">
    <location>
        <begin position="206"/>
        <end position="356"/>
    </location>
</feature>
<evidence type="ECO:0000256" key="1">
    <source>
        <dbReference type="ARBA" id="ARBA00022679"/>
    </source>
</evidence>
<protein>
    <recommendedName>
        <fullName evidence="7">DUF1972 domain-containing protein</fullName>
    </recommendedName>
</protein>
<gene>
    <name evidence="5" type="ordered locus">Metbo_0893</name>
</gene>
<dbReference type="RefSeq" id="WP_013644493.1">
    <property type="nucleotide sequence ID" value="NC_015216.1"/>
</dbReference>